<evidence type="ECO:0000256" key="9">
    <source>
        <dbReference type="PROSITE-ProRule" id="PRU10141"/>
    </source>
</evidence>
<feature type="region of interest" description="Disordered" evidence="10">
    <location>
        <begin position="1"/>
        <end position="20"/>
    </location>
</feature>
<dbReference type="PROSITE" id="PS00108">
    <property type="entry name" value="PROTEIN_KINASE_ST"/>
    <property type="match status" value="1"/>
</dbReference>
<dbReference type="STRING" id="4577.A0A1D6MWN6"/>
<dbReference type="InterPro" id="IPR008271">
    <property type="entry name" value="Ser/Thr_kinase_AS"/>
</dbReference>
<dbReference type="GO" id="GO:0005524">
    <property type="term" value="F:ATP binding"/>
    <property type="evidence" value="ECO:0007669"/>
    <property type="project" value="UniProtKB-UniRule"/>
</dbReference>
<sequence length="731" mass="79602">MGCAASRHGAVSSPPYDVSSSCSYNMSRSASASADLGSSSALSIWSRPVRLEAFDEEDDERRRLSGRDAAARLGNVRRCMEGEQAAAGWPSWLSAVAAEAVHGWVPLRAESFERLEKIGQGTYSSVFRARELATGRLVALKKVRFDSVEPESVRFMAREILILRRLRGHPNVVGLEGIITSRSSPSIYLVFEYLEHDLAGLSSSPDITFTEPQKNMSGLRCASCAAIVGHPIQWRSIVNLCFMRNAMACVQIKCYMRQLLEGLAHCHARGVMHRDIKCANLLVNNSGELKVADFGLANLFAPAPAAPLTSRVVTLWYRPPELLLGATAYEPSVDLWSAGCVFAEMHARRPVLQGRTEVEQIHRIFKLCGSPPEDFWRRLGLSHGAVFRPQQPYPSRLRDTFAASMPDHTFRLLATLLSLDPAGRGTAAAALDAEYFTTAPYACEPESLPKYAPNKEMDAKLREESRRRSNLPSQGGEADKGLSRGHKSMRLQDTNQSHVHAEESLPVVAENGVTMAGNDGDSRLFVDLEPVPAISKRHGGSVGGDHAAPCARARTMSTSFKEPPCVAEHLPLSGPVQLAASTGFSWAKKPRPDATTAAVTVTMRSGSMGPGTNRNNNSGGGDGARTTSGSGATATATAAAAPYEAEKQEVIKQWAQVADAFSASEAYNSRLRQTLDAKQLKTGMMHKGKVNRVDFSGPLLSQPRRIDELLHIHEQQIRQAGRRPWFMKGAY</sequence>
<keyword evidence="7 9" id="KW-0067">ATP-binding</keyword>
<dbReference type="GO" id="GO:0008353">
    <property type="term" value="F:RNA polymerase II CTD heptapeptide repeat kinase activity"/>
    <property type="evidence" value="ECO:0007669"/>
    <property type="project" value="UniProtKB-EC"/>
</dbReference>
<dbReference type="Gene3D" id="3.30.200.20">
    <property type="entry name" value="Phosphorylase Kinase, domain 1"/>
    <property type="match status" value="1"/>
</dbReference>
<gene>
    <name evidence="12" type="ORF">ZEAMMB73_Zm00001d041514</name>
</gene>
<dbReference type="InterPro" id="IPR017441">
    <property type="entry name" value="Protein_kinase_ATP_BS"/>
</dbReference>
<evidence type="ECO:0000256" key="1">
    <source>
        <dbReference type="ARBA" id="ARBA00006485"/>
    </source>
</evidence>
<dbReference type="PANTHER" id="PTHR24056">
    <property type="entry name" value="CELL DIVISION PROTEIN KINASE"/>
    <property type="match status" value="1"/>
</dbReference>
<protein>
    <recommendedName>
        <fullName evidence="2">[RNA-polymerase]-subunit kinase</fullName>
        <ecNumber evidence="2">2.7.11.23</ecNumber>
    </recommendedName>
</protein>
<dbReference type="CDD" id="cd07840">
    <property type="entry name" value="STKc_CDK9_like"/>
    <property type="match status" value="1"/>
</dbReference>
<dbReference type="Pfam" id="PF00069">
    <property type="entry name" value="Pkinase"/>
    <property type="match status" value="1"/>
</dbReference>
<feature type="domain" description="Protein kinase" evidence="11">
    <location>
        <begin position="112"/>
        <end position="436"/>
    </location>
</feature>
<feature type="compositionally biased region" description="Basic and acidic residues" evidence="10">
    <location>
        <begin position="453"/>
        <end position="467"/>
    </location>
</feature>
<feature type="binding site" evidence="9">
    <location>
        <position position="141"/>
    </location>
    <ligand>
        <name>ATP</name>
        <dbReference type="ChEBI" id="CHEBI:30616"/>
    </ligand>
</feature>
<evidence type="ECO:0000259" key="11">
    <source>
        <dbReference type="PROSITE" id="PS50011"/>
    </source>
</evidence>
<comment type="similarity">
    <text evidence="1">Belongs to the protein kinase superfamily. CMGC Ser/Thr protein kinase family. CDC2/CDKX subfamily.</text>
</comment>
<feature type="compositionally biased region" description="Low complexity" evidence="10">
    <location>
        <begin position="11"/>
        <end position="20"/>
    </location>
</feature>
<reference evidence="12" key="1">
    <citation type="submission" date="2015-12" db="EMBL/GenBank/DDBJ databases">
        <title>Update maize B73 reference genome by single molecule sequencing technologies.</title>
        <authorList>
            <consortium name="Maize Genome Sequencing Project"/>
            <person name="Ware D."/>
        </authorList>
    </citation>
    <scope>NUCLEOTIDE SEQUENCE [LARGE SCALE GENOMIC DNA]</scope>
    <source>
        <tissue evidence="12">Seedling</tissue>
    </source>
</reference>
<keyword evidence="3" id="KW-0597">Phosphoprotein</keyword>
<dbReference type="PROSITE" id="PS50011">
    <property type="entry name" value="PROTEIN_KINASE_DOM"/>
    <property type="match status" value="1"/>
</dbReference>
<dbReference type="EC" id="2.7.11.23" evidence="2"/>
<dbReference type="InterPro" id="IPR011009">
    <property type="entry name" value="Kinase-like_dom_sf"/>
</dbReference>
<feature type="region of interest" description="Disordered" evidence="10">
    <location>
        <begin position="595"/>
        <end position="635"/>
    </location>
</feature>
<dbReference type="PANTHER" id="PTHR24056:SF522">
    <property type="entry name" value="OS12G0577700 PROTEIN"/>
    <property type="match status" value="1"/>
</dbReference>
<dbReference type="InParanoid" id="A0A1D6MWN6"/>
<evidence type="ECO:0000256" key="7">
    <source>
        <dbReference type="ARBA" id="ARBA00022840"/>
    </source>
</evidence>
<evidence type="ECO:0000256" key="6">
    <source>
        <dbReference type="ARBA" id="ARBA00022777"/>
    </source>
</evidence>
<comment type="catalytic activity">
    <reaction evidence="8">
        <text>[DNA-directed RNA polymerase] + ATP = phospho-[DNA-directed RNA polymerase] + ADP + H(+)</text>
        <dbReference type="Rhea" id="RHEA:10216"/>
        <dbReference type="Rhea" id="RHEA-COMP:11321"/>
        <dbReference type="Rhea" id="RHEA-COMP:11322"/>
        <dbReference type="ChEBI" id="CHEBI:15378"/>
        <dbReference type="ChEBI" id="CHEBI:30616"/>
        <dbReference type="ChEBI" id="CHEBI:43176"/>
        <dbReference type="ChEBI" id="CHEBI:68546"/>
        <dbReference type="ChEBI" id="CHEBI:456216"/>
        <dbReference type="EC" id="2.7.11.23"/>
    </reaction>
</comment>
<feature type="compositionally biased region" description="Polar residues" evidence="10">
    <location>
        <begin position="597"/>
        <end position="617"/>
    </location>
</feature>
<evidence type="ECO:0000256" key="10">
    <source>
        <dbReference type="SAM" id="MobiDB-lite"/>
    </source>
</evidence>
<accession>A0A1D6MWN6</accession>
<dbReference type="InterPro" id="IPR000719">
    <property type="entry name" value="Prot_kinase_dom"/>
</dbReference>
<feature type="compositionally biased region" description="Low complexity" evidence="10">
    <location>
        <begin position="624"/>
        <end position="635"/>
    </location>
</feature>
<dbReference type="Gene3D" id="1.10.510.10">
    <property type="entry name" value="Transferase(Phosphotransferase) domain 1"/>
    <property type="match status" value="1"/>
</dbReference>
<evidence type="ECO:0000256" key="8">
    <source>
        <dbReference type="ARBA" id="ARBA00049280"/>
    </source>
</evidence>
<organism evidence="12">
    <name type="scientific">Zea mays</name>
    <name type="common">Maize</name>
    <dbReference type="NCBI Taxonomy" id="4577"/>
    <lineage>
        <taxon>Eukaryota</taxon>
        <taxon>Viridiplantae</taxon>
        <taxon>Streptophyta</taxon>
        <taxon>Embryophyta</taxon>
        <taxon>Tracheophyta</taxon>
        <taxon>Spermatophyta</taxon>
        <taxon>Magnoliopsida</taxon>
        <taxon>Liliopsida</taxon>
        <taxon>Poales</taxon>
        <taxon>Poaceae</taxon>
        <taxon>PACMAD clade</taxon>
        <taxon>Panicoideae</taxon>
        <taxon>Andropogonodae</taxon>
        <taxon>Andropogoneae</taxon>
        <taxon>Tripsacinae</taxon>
        <taxon>Zea</taxon>
    </lineage>
</organism>
<evidence type="ECO:0000256" key="5">
    <source>
        <dbReference type="ARBA" id="ARBA00022741"/>
    </source>
</evidence>
<dbReference type="AlphaFoldDB" id="A0A1D6MWN6"/>
<dbReference type="SMART" id="SM00220">
    <property type="entry name" value="S_TKc"/>
    <property type="match status" value="1"/>
</dbReference>
<dbReference type="SMR" id="A0A1D6MWN6"/>
<dbReference type="FunFam" id="3.30.200.20:FF:000890">
    <property type="entry name" value="Putative serine/threonine-protein kinase"/>
    <property type="match status" value="1"/>
</dbReference>
<evidence type="ECO:0000256" key="3">
    <source>
        <dbReference type="ARBA" id="ARBA00022553"/>
    </source>
</evidence>
<evidence type="ECO:0000256" key="2">
    <source>
        <dbReference type="ARBA" id="ARBA00012409"/>
    </source>
</evidence>
<dbReference type="InterPro" id="IPR050108">
    <property type="entry name" value="CDK"/>
</dbReference>
<dbReference type="FunFam" id="1.10.510.10:FF:000620">
    <property type="entry name" value="Putative serine/threonine-protein kinase"/>
    <property type="match status" value="1"/>
</dbReference>
<keyword evidence="4" id="KW-0808">Transferase</keyword>
<keyword evidence="6" id="KW-0418">Kinase</keyword>
<dbReference type="SUPFAM" id="SSF56112">
    <property type="entry name" value="Protein kinase-like (PK-like)"/>
    <property type="match status" value="1"/>
</dbReference>
<name>A0A1D6MWN6_MAIZE</name>
<dbReference type="ExpressionAtlas" id="A0A1D6MWN6">
    <property type="expression patterns" value="baseline and differential"/>
</dbReference>
<feature type="region of interest" description="Disordered" evidence="10">
    <location>
        <begin position="446"/>
        <end position="485"/>
    </location>
</feature>
<dbReference type="FunCoup" id="A0A1D6MWN6">
    <property type="interactions" value="160"/>
</dbReference>
<proteinExistence type="inferred from homology"/>
<evidence type="ECO:0000256" key="4">
    <source>
        <dbReference type="ARBA" id="ARBA00022679"/>
    </source>
</evidence>
<keyword evidence="5 9" id="KW-0547">Nucleotide-binding</keyword>
<dbReference type="EMBL" id="CM007649">
    <property type="protein sequence ID" value="ONM33182.1"/>
    <property type="molecule type" value="Genomic_DNA"/>
</dbReference>
<evidence type="ECO:0000313" key="12">
    <source>
        <dbReference type="EMBL" id="ONM33182.1"/>
    </source>
</evidence>
<dbReference type="PROSITE" id="PS00107">
    <property type="entry name" value="PROTEIN_KINASE_ATP"/>
    <property type="match status" value="1"/>
</dbReference>